<dbReference type="EMBL" id="LAIR01000002">
    <property type="protein sequence ID" value="KNX38006.1"/>
    <property type="molecule type" value="Genomic_DNA"/>
</dbReference>
<accession>A0A0L6CJP0</accession>
<dbReference type="InterPro" id="IPR001173">
    <property type="entry name" value="Glyco_trans_2-like"/>
</dbReference>
<dbReference type="Gene3D" id="3.90.550.10">
    <property type="entry name" value="Spore Coat Polysaccharide Biosynthesis Protein SpsA, Chain A"/>
    <property type="match status" value="1"/>
</dbReference>
<keyword evidence="3" id="KW-1185">Reference proteome</keyword>
<feature type="domain" description="Glycosyltransferase 2-like" evidence="1">
    <location>
        <begin position="10"/>
        <end position="137"/>
    </location>
</feature>
<sequence>MSEALRSTAIVVVSYASAHLLRTHLVAVADSAPGVQVVVVDNWTTSEERAAVEQLCAEQGWTAICSDTNLGFGGGVNLGATAALEAGADVLVLLNPDASVDGASLGRMIDRVRHDPWAMRAPRIVRSDGSLWFDGIDLWLSDGHMSATRNRPAGTDETEVVPWLTGACLVLSRQLWQRLDGFDEEYFLYWEDVDLSHRALASGASIAVDHDCTAVHDEGGSQTSGSGARDKSDLYYYFNIRNRLLFAAKNLDAGTQRRWRRTSTRAAYDILLRGGRRHLLSRRGPAPTAVRATLHGRRALRRTGG</sequence>
<dbReference type="RefSeq" id="WP_050670416.1">
    <property type="nucleotide sequence ID" value="NZ_LAIR01000002.1"/>
</dbReference>
<protein>
    <recommendedName>
        <fullName evidence="1">Glycosyltransferase 2-like domain-containing protein</fullName>
    </recommendedName>
</protein>
<dbReference type="STRING" id="1631356.VV01_13975"/>
<comment type="caution">
    <text evidence="2">The sequence shown here is derived from an EMBL/GenBank/DDBJ whole genome shotgun (WGS) entry which is preliminary data.</text>
</comment>
<dbReference type="PANTHER" id="PTHR43179:SF7">
    <property type="entry name" value="RHAMNOSYLTRANSFERASE WBBL"/>
    <property type="match status" value="1"/>
</dbReference>
<dbReference type="SUPFAM" id="SSF53448">
    <property type="entry name" value="Nucleotide-diphospho-sugar transferases"/>
    <property type="match status" value="1"/>
</dbReference>
<dbReference type="PATRIC" id="fig|1631356.3.peg.2748"/>
<dbReference type="InterPro" id="IPR029044">
    <property type="entry name" value="Nucleotide-diphossugar_trans"/>
</dbReference>
<evidence type="ECO:0000313" key="3">
    <source>
        <dbReference type="Proteomes" id="UP000037397"/>
    </source>
</evidence>
<dbReference type="OrthoDB" id="9771846at2"/>
<dbReference type="Proteomes" id="UP000037397">
    <property type="component" value="Unassembled WGS sequence"/>
</dbReference>
<proteinExistence type="predicted"/>
<dbReference type="Pfam" id="PF00535">
    <property type="entry name" value="Glycos_transf_2"/>
    <property type="match status" value="1"/>
</dbReference>
<evidence type="ECO:0000313" key="2">
    <source>
        <dbReference type="EMBL" id="KNX38006.1"/>
    </source>
</evidence>
<organism evidence="2 3">
    <name type="scientific">Luteipulveratus halotolerans</name>
    <dbReference type="NCBI Taxonomy" id="1631356"/>
    <lineage>
        <taxon>Bacteria</taxon>
        <taxon>Bacillati</taxon>
        <taxon>Actinomycetota</taxon>
        <taxon>Actinomycetes</taxon>
        <taxon>Micrococcales</taxon>
        <taxon>Dermacoccaceae</taxon>
        <taxon>Luteipulveratus</taxon>
    </lineage>
</organism>
<dbReference type="PANTHER" id="PTHR43179">
    <property type="entry name" value="RHAMNOSYLTRANSFERASE WBBL"/>
    <property type="match status" value="1"/>
</dbReference>
<gene>
    <name evidence="2" type="ORF">VV01_13975</name>
</gene>
<evidence type="ECO:0000259" key="1">
    <source>
        <dbReference type="Pfam" id="PF00535"/>
    </source>
</evidence>
<name>A0A0L6CJP0_9MICO</name>
<reference evidence="3" key="1">
    <citation type="submission" date="2015-03" db="EMBL/GenBank/DDBJ databases">
        <title>Luteipulveratus halotolerans sp. nov., a novel actinobacterium (Dermacoccaceae) from Sarawak, Malaysia.</title>
        <authorList>
            <person name="Juboi H."/>
            <person name="Basik A."/>
            <person name="Shamsul S.S."/>
            <person name="Arnold P."/>
            <person name="Schmitt E.K."/>
            <person name="Sanglier J.-J."/>
            <person name="Yeo T."/>
        </authorList>
    </citation>
    <scope>NUCLEOTIDE SEQUENCE [LARGE SCALE GENOMIC DNA]</scope>
    <source>
        <strain evidence="3">C296001</strain>
    </source>
</reference>
<dbReference type="AlphaFoldDB" id="A0A0L6CJP0"/>